<name>A0A645EPB8_9ZZZZ</name>
<protein>
    <submittedName>
        <fullName evidence="1">Uncharacterized protein</fullName>
    </submittedName>
</protein>
<dbReference type="AlphaFoldDB" id="A0A645EPB8"/>
<dbReference type="EMBL" id="VSSQ01049129">
    <property type="protein sequence ID" value="MPN03200.1"/>
    <property type="molecule type" value="Genomic_DNA"/>
</dbReference>
<sequence>MVGDLFLHRVGKRLKDAGGIADKVDVGLYRLVYLRRVEVDMDYLRVGGEALAVSRRTVAEARADGYDDVRAHQRAVRDRMTVHSSHAERKPARVRLRKGALAEQRRRDGDLIFEREIYEQLGGPGTDHSAAGEDHRAFGVLYERYRRFKLRHVVEVFRMITQEVKLGRIFIIPHALLDIGRHVDQNGAGTPRRGDVKGLVYRRLYLVGGTHLETVFDKRETRADNIRLLKGVRADHRRSHLSGDRHHRRRVKVCRGDSRYKIRGAGARGCNADSRPAARAGVAVRRVRSRLFVAHQYVV</sequence>
<accession>A0A645EPB8</accession>
<reference evidence="1" key="1">
    <citation type="submission" date="2019-08" db="EMBL/GenBank/DDBJ databases">
        <authorList>
            <person name="Kucharzyk K."/>
            <person name="Murdoch R.W."/>
            <person name="Higgins S."/>
            <person name="Loffler F."/>
        </authorList>
    </citation>
    <scope>NUCLEOTIDE SEQUENCE</scope>
</reference>
<proteinExistence type="predicted"/>
<evidence type="ECO:0000313" key="1">
    <source>
        <dbReference type="EMBL" id="MPN03200.1"/>
    </source>
</evidence>
<gene>
    <name evidence="1" type="ORF">SDC9_150426</name>
</gene>
<organism evidence="1">
    <name type="scientific">bioreactor metagenome</name>
    <dbReference type="NCBI Taxonomy" id="1076179"/>
    <lineage>
        <taxon>unclassified sequences</taxon>
        <taxon>metagenomes</taxon>
        <taxon>ecological metagenomes</taxon>
    </lineage>
</organism>
<comment type="caution">
    <text evidence="1">The sequence shown here is derived from an EMBL/GenBank/DDBJ whole genome shotgun (WGS) entry which is preliminary data.</text>
</comment>